<dbReference type="Proteomes" id="UP000244064">
    <property type="component" value="Unassembled WGS sequence"/>
</dbReference>
<gene>
    <name evidence="2" type="ORF">DBO85_15650</name>
</gene>
<name>A0A2T5P7K4_9PSED</name>
<protein>
    <recommendedName>
        <fullName evidence="4">Endonuclease/exonuclease/phosphatase domain-containing protein</fullName>
    </recommendedName>
</protein>
<dbReference type="Gene3D" id="3.60.10.10">
    <property type="entry name" value="Endonuclease/exonuclease/phosphatase"/>
    <property type="match status" value="1"/>
</dbReference>
<dbReference type="EMBL" id="QASN01000020">
    <property type="protein sequence ID" value="PTU73738.1"/>
    <property type="molecule type" value="Genomic_DNA"/>
</dbReference>
<dbReference type="RefSeq" id="WP_108108182.1">
    <property type="nucleotide sequence ID" value="NZ_QASN01000020.1"/>
</dbReference>
<sequence length="321" mass="34442">MKVICWNIQKNNATNIRADLICEALKTTLKPGEPWLLAILENKSGGDSVGQELSTGLGGSWFQTAPAGGGIHTRENVVLVGGNCHYRWHDTDTSWQAMFGGKFNLQFFANVASAQAKAETSRSRATTHQATVATARRETPWDPGNCRNPVLVGVNDGGRDYRFGFVHSPGPQEGVSYSDHTYAQSYFSCIMESLQHRGLDGLMGDFNIYGSEPARIDGGALQDVSIDLGGTTFKKTTGSVGDSRLDRAYLHSRYALHSQVGLVNGTIDASDHVGVWVDLATCGDCLHALAEAAEQSSDGWQHLMAPVSAASSSTSNAMDLS</sequence>
<dbReference type="InterPro" id="IPR036691">
    <property type="entry name" value="Endo/exonu/phosph_ase_sf"/>
</dbReference>
<dbReference type="AlphaFoldDB" id="A0A2T5P7K4"/>
<keyword evidence="3" id="KW-1185">Reference proteome</keyword>
<evidence type="ECO:0008006" key="4">
    <source>
        <dbReference type="Google" id="ProtNLM"/>
    </source>
</evidence>
<feature type="region of interest" description="Disordered" evidence="1">
    <location>
        <begin position="119"/>
        <end position="144"/>
    </location>
</feature>
<feature type="compositionally biased region" description="Polar residues" evidence="1">
    <location>
        <begin position="123"/>
        <end position="132"/>
    </location>
</feature>
<accession>A0A2T5P7K4</accession>
<organism evidence="2 3">
    <name type="scientific">Pseudomonas mangrovi</name>
    <dbReference type="NCBI Taxonomy" id="2161748"/>
    <lineage>
        <taxon>Bacteria</taxon>
        <taxon>Pseudomonadati</taxon>
        <taxon>Pseudomonadota</taxon>
        <taxon>Gammaproteobacteria</taxon>
        <taxon>Pseudomonadales</taxon>
        <taxon>Pseudomonadaceae</taxon>
        <taxon>Pseudomonas</taxon>
    </lineage>
</organism>
<dbReference type="OrthoDB" id="9922051at2"/>
<evidence type="ECO:0000313" key="2">
    <source>
        <dbReference type="EMBL" id="PTU73738.1"/>
    </source>
</evidence>
<evidence type="ECO:0000313" key="3">
    <source>
        <dbReference type="Proteomes" id="UP000244064"/>
    </source>
</evidence>
<reference evidence="2 3" key="1">
    <citation type="submission" date="2018-04" db="EMBL/GenBank/DDBJ databases">
        <title>Pseudomonas sp. nov., isolated from mangrove soil.</title>
        <authorList>
            <person name="Chen C."/>
        </authorList>
    </citation>
    <scope>NUCLEOTIDE SEQUENCE [LARGE SCALE GENOMIC DNA]</scope>
    <source>
        <strain evidence="2 3">TC-11</strain>
    </source>
</reference>
<evidence type="ECO:0000256" key="1">
    <source>
        <dbReference type="SAM" id="MobiDB-lite"/>
    </source>
</evidence>
<proteinExistence type="predicted"/>
<dbReference type="SUPFAM" id="SSF56219">
    <property type="entry name" value="DNase I-like"/>
    <property type="match status" value="1"/>
</dbReference>
<comment type="caution">
    <text evidence="2">The sequence shown here is derived from an EMBL/GenBank/DDBJ whole genome shotgun (WGS) entry which is preliminary data.</text>
</comment>